<organism evidence="3 4">
    <name type="scientific">Aliiruegeria haliotis</name>
    <dbReference type="NCBI Taxonomy" id="1280846"/>
    <lineage>
        <taxon>Bacteria</taxon>
        <taxon>Pseudomonadati</taxon>
        <taxon>Pseudomonadota</taxon>
        <taxon>Alphaproteobacteria</taxon>
        <taxon>Rhodobacterales</taxon>
        <taxon>Roseobacteraceae</taxon>
        <taxon>Aliiruegeria</taxon>
    </lineage>
</organism>
<gene>
    <name evidence="3" type="ORF">CLV78_109129</name>
</gene>
<dbReference type="AlphaFoldDB" id="A0A2T0RK01"/>
<dbReference type="Proteomes" id="UP000239480">
    <property type="component" value="Unassembled WGS sequence"/>
</dbReference>
<sequence length="83" mass="9169">MDGPMRLIVLSLTLVSMAATVEASNIVDSARKDMARAGYPDSCVAKLTNNDAAKITSWRHDPDLSSGNANRRTKDQYERICKR</sequence>
<reference evidence="3 4" key="1">
    <citation type="submission" date="2018-03" db="EMBL/GenBank/DDBJ databases">
        <title>Genomic Encyclopedia of Archaeal and Bacterial Type Strains, Phase II (KMG-II): from individual species to whole genera.</title>
        <authorList>
            <person name="Goeker M."/>
        </authorList>
    </citation>
    <scope>NUCLEOTIDE SEQUENCE [LARGE SCALE GENOMIC DNA]</scope>
    <source>
        <strain evidence="3 4">DSM 29328</strain>
    </source>
</reference>
<evidence type="ECO:0000256" key="2">
    <source>
        <dbReference type="SAM" id="SignalP"/>
    </source>
</evidence>
<feature type="compositionally biased region" description="Basic and acidic residues" evidence="1">
    <location>
        <begin position="72"/>
        <end position="83"/>
    </location>
</feature>
<keyword evidence="4" id="KW-1185">Reference proteome</keyword>
<accession>A0A2T0RK01</accession>
<feature type="chain" id="PRO_5015429967" evidence="2">
    <location>
        <begin position="19"/>
        <end position="83"/>
    </location>
</feature>
<keyword evidence="2" id="KW-0732">Signal</keyword>
<comment type="caution">
    <text evidence="3">The sequence shown here is derived from an EMBL/GenBank/DDBJ whole genome shotgun (WGS) entry which is preliminary data.</text>
</comment>
<protein>
    <submittedName>
        <fullName evidence="3">Uncharacterized protein</fullName>
    </submittedName>
</protein>
<proteinExistence type="predicted"/>
<evidence type="ECO:0000313" key="4">
    <source>
        <dbReference type="Proteomes" id="UP000239480"/>
    </source>
</evidence>
<dbReference type="EMBL" id="PVTD01000009">
    <property type="protein sequence ID" value="PRY21516.1"/>
    <property type="molecule type" value="Genomic_DNA"/>
</dbReference>
<evidence type="ECO:0000256" key="1">
    <source>
        <dbReference type="SAM" id="MobiDB-lite"/>
    </source>
</evidence>
<feature type="region of interest" description="Disordered" evidence="1">
    <location>
        <begin position="58"/>
        <end position="83"/>
    </location>
</feature>
<feature type="signal peptide" evidence="2">
    <location>
        <begin position="1"/>
        <end position="18"/>
    </location>
</feature>
<evidence type="ECO:0000313" key="3">
    <source>
        <dbReference type="EMBL" id="PRY21516.1"/>
    </source>
</evidence>
<name>A0A2T0RK01_9RHOB</name>